<keyword evidence="1" id="KW-0812">Transmembrane</keyword>
<keyword evidence="1" id="KW-0472">Membrane</keyword>
<keyword evidence="3" id="KW-1185">Reference proteome</keyword>
<reference evidence="2 3" key="1">
    <citation type="journal article" date="2012" name="J. Bacteriol.">
        <title>Genome Sequence of Blastococcus saxobsidens DD2, a Stone-Inhabiting Bacterium.</title>
        <authorList>
            <person name="Chouaia B."/>
            <person name="Crotti E."/>
            <person name="Brusetti L."/>
            <person name="Daffonchio D."/>
            <person name="Essoussi I."/>
            <person name="Nouioui I."/>
            <person name="Sbissi I."/>
            <person name="Ghodhbane-Gtari F."/>
            <person name="Gtari M."/>
            <person name="Vacherie B."/>
            <person name="Barbe V."/>
            <person name="Medigue C."/>
            <person name="Gury J."/>
            <person name="Pujic P."/>
            <person name="Normand P."/>
        </authorList>
    </citation>
    <scope>NUCLEOTIDE SEQUENCE [LARGE SCALE GENOMIC DNA]</scope>
    <source>
        <strain evidence="2 3">DD2</strain>
    </source>
</reference>
<keyword evidence="1" id="KW-1133">Transmembrane helix</keyword>
<accession>H6RKB2</accession>
<evidence type="ECO:0000313" key="3">
    <source>
        <dbReference type="Proteomes" id="UP000007517"/>
    </source>
</evidence>
<dbReference type="STRING" id="1146883.BLASA_0137"/>
<dbReference type="RefSeq" id="WP_014374052.1">
    <property type="nucleotide sequence ID" value="NC_016943.1"/>
</dbReference>
<dbReference type="EMBL" id="FO117623">
    <property type="protein sequence ID" value="CCG01135.1"/>
    <property type="molecule type" value="Genomic_DNA"/>
</dbReference>
<evidence type="ECO:0000313" key="2">
    <source>
        <dbReference type="EMBL" id="CCG01135.1"/>
    </source>
</evidence>
<feature type="transmembrane region" description="Helical" evidence="1">
    <location>
        <begin position="53"/>
        <end position="76"/>
    </location>
</feature>
<protein>
    <recommendedName>
        <fullName evidence="4">PH domain-containing protein</fullName>
    </recommendedName>
</protein>
<dbReference type="eggNOG" id="ENOG502Z7JX">
    <property type="taxonomic scope" value="Bacteria"/>
</dbReference>
<dbReference type="OrthoDB" id="4990523at2"/>
<name>H6RKB2_BLASD</name>
<organism evidence="2 3">
    <name type="scientific">Blastococcus saxobsidens (strain DD2)</name>
    <dbReference type="NCBI Taxonomy" id="1146883"/>
    <lineage>
        <taxon>Bacteria</taxon>
        <taxon>Bacillati</taxon>
        <taxon>Actinomycetota</taxon>
        <taxon>Actinomycetes</taxon>
        <taxon>Geodermatophilales</taxon>
        <taxon>Geodermatophilaceae</taxon>
        <taxon>Blastococcus</taxon>
    </lineage>
</organism>
<dbReference type="KEGG" id="bsd:BLASA_0137"/>
<proteinExistence type="predicted"/>
<dbReference type="Proteomes" id="UP000007517">
    <property type="component" value="Chromosome"/>
</dbReference>
<dbReference type="AlphaFoldDB" id="H6RKB2"/>
<evidence type="ECO:0008006" key="4">
    <source>
        <dbReference type="Google" id="ProtNLM"/>
    </source>
</evidence>
<feature type="transmembrane region" description="Helical" evidence="1">
    <location>
        <begin position="12"/>
        <end position="32"/>
    </location>
</feature>
<gene>
    <name evidence="2" type="ordered locus">BLASA_0137</name>
</gene>
<sequence>MTTAEKRTAWQLVRHVAVLAVRLEIAIWQSLYRFLLRRPRVPAGAVPFTYHRVVLPVIITFIVVSAIEVVAIDLLVQRWPLVRIPLLVLGIWGLTWMFGYLAAMVTRPHGVGPDGISVRYLAEIDALVTWEAIGRVVRQSQPRADKAPRLVRDDDGAGTLQLWMHDQTNVDIHLERPVVVRMPDGAEEVRTIRLFADDATGFLAEVRRHAPSVTGPAGKAPRST</sequence>
<feature type="transmembrane region" description="Helical" evidence="1">
    <location>
        <begin position="82"/>
        <end position="103"/>
    </location>
</feature>
<dbReference type="HOGENOM" id="CLU_065811_1_0_11"/>
<reference evidence="3" key="2">
    <citation type="submission" date="2012-02" db="EMBL/GenBank/DDBJ databases">
        <title>Complete genome sequence of Blastococcus saxobsidens strain DD2.</title>
        <authorList>
            <person name="Genoscope."/>
        </authorList>
    </citation>
    <scope>NUCLEOTIDE SEQUENCE [LARGE SCALE GENOMIC DNA]</scope>
    <source>
        <strain evidence="3">DD2</strain>
    </source>
</reference>
<evidence type="ECO:0000256" key="1">
    <source>
        <dbReference type="SAM" id="Phobius"/>
    </source>
</evidence>